<dbReference type="Proteomes" id="UP000886520">
    <property type="component" value="Chromosome 14"/>
</dbReference>
<proteinExistence type="predicted"/>
<keyword evidence="2" id="KW-1185">Reference proteome</keyword>
<reference evidence="1" key="1">
    <citation type="submission" date="2021-01" db="EMBL/GenBank/DDBJ databases">
        <title>Adiantum capillus-veneris genome.</title>
        <authorList>
            <person name="Fang Y."/>
            <person name="Liao Q."/>
        </authorList>
    </citation>
    <scope>NUCLEOTIDE SEQUENCE</scope>
    <source>
        <strain evidence="1">H3</strain>
        <tissue evidence="1">Leaf</tissue>
    </source>
</reference>
<comment type="caution">
    <text evidence="1">The sequence shown here is derived from an EMBL/GenBank/DDBJ whole genome shotgun (WGS) entry which is preliminary data.</text>
</comment>
<dbReference type="AlphaFoldDB" id="A0A9D4ULE7"/>
<dbReference type="EMBL" id="JABFUD020000014">
    <property type="protein sequence ID" value="KAI5069980.1"/>
    <property type="molecule type" value="Genomic_DNA"/>
</dbReference>
<name>A0A9D4ULE7_ADICA</name>
<gene>
    <name evidence="1" type="ORF">GOP47_0014323</name>
</gene>
<evidence type="ECO:0000313" key="2">
    <source>
        <dbReference type="Proteomes" id="UP000886520"/>
    </source>
</evidence>
<sequence>MEMGLAVDMHQIRRRRTHQVRRAKGSESRCCVDRGAPQRKRLLLFFRMLLCSKGRHFYCFAVFHLGAVHGLKGGHSSKVLRVHSHPRHTPSNHNVSTPWHVHNYGCRRATRCEFLRDAACEMLITQIESAKDKRFKNHGGSNIQIMKAKISDAKGEPSSVSKHLRDLQINVCLRDF</sequence>
<evidence type="ECO:0000313" key="1">
    <source>
        <dbReference type="EMBL" id="KAI5069980.1"/>
    </source>
</evidence>
<accession>A0A9D4ULE7</accession>
<protein>
    <submittedName>
        <fullName evidence="1">Uncharacterized protein</fullName>
    </submittedName>
</protein>
<organism evidence="1 2">
    <name type="scientific">Adiantum capillus-veneris</name>
    <name type="common">Maidenhair fern</name>
    <dbReference type="NCBI Taxonomy" id="13818"/>
    <lineage>
        <taxon>Eukaryota</taxon>
        <taxon>Viridiplantae</taxon>
        <taxon>Streptophyta</taxon>
        <taxon>Embryophyta</taxon>
        <taxon>Tracheophyta</taxon>
        <taxon>Polypodiopsida</taxon>
        <taxon>Polypodiidae</taxon>
        <taxon>Polypodiales</taxon>
        <taxon>Pteridineae</taxon>
        <taxon>Pteridaceae</taxon>
        <taxon>Vittarioideae</taxon>
        <taxon>Adiantum</taxon>
    </lineage>
</organism>